<dbReference type="InterPro" id="IPR012317">
    <property type="entry name" value="Poly(ADP-ribose)pol_cat_dom"/>
</dbReference>
<dbReference type="RefSeq" id="XP_009054322.1">
    <property type="nucleotide sequence ID" value="XM_009056074.1"/>
</dbReference>
<dbReference type="GO" id="GO:0005634">
    <property type="term" value="C:nucleus"/>
    <property type="evidence" value="ECO:0007669"/>
    <property type="project" value="UniProtKB-SubCell"/>
</dbReference>
<dbReference type="CTD" id="20231507"/>
<evidence type="ECO:0000256" key="1">
    <source>
        <dbReference type="ARBA" id="ARBA00004123"/>
    </source>
</evidence>
<dbReference type="EMBL" id="KB201701">
    <property type="protein sequence ID" value="ESO95134.1"/>
    <property type="molecule type" value="Genomic_DNA"/>
</dbReference>
<dbReference type="GO" id="GO:0010629">
    <property type="term" value="P:negative regulation of gene expression"/>
    <property type="evidence" value="ECO:0007669"/>
    <property type="project" value="TreeGrafter"/>
</dbReference>
<proteinExistence type="predicted"/>
<keyword evidence="4 6" id="KW-0520">NAD</keyword>
<keyword evidence="10" id="KW-1185">Reference proteome</keyword>
<dbReference type="GO" id="GO:0003950">
    <property type="term" value="F:NAD+ poly-ADP-ribosyltransferase activity"/>
    <property type="evidence" value="ECO:0007669"/>
    <property type="project" value="UniProtKB-UniRule"/>
</dbReference>
<dbReference type="PROSITE" id="PS50918">
    <property type="entry name" value="WWE"/>
    <property type="match status" value="1"/>
</dbReference>
<dbReference type="KEGG" id="lgi:LOTGIDRAFT_117519"/>
<evidence type="ECO:0000256" key="2">
    <source>
        <dbReference type="ARBA" id="ARBA00022676"/>
    </source>
</evidence>
<keyword evidence="3 6" id="KW-0808">Transferase</keyword>
<dbReference type="Gene3D" id="3.30.720.50">
    <property type="match status" value="1"/>
</dbReference>
<evidence type="ECO:0000256" key="6">
    <source>
        <dbReference type="RuleBase" id="RU362114"/>
    </source>
</evidence>
<evidence type="ECO:0000256" key="4">
    <source>
        <dbReference type="ARBA" id="ARBA00023027"/>
    </source>
</evidence>
<keyword evidence="2 6" id="KW-0328">Glycosyltransferase</keyword>
<dbReference type="InterPro" id="IPR037197">
    <property type="entry name" value="WWE_dom_sf"/>
</dbReference>
<evidence type="ECO:0000259" key="8">
    <source>
        <dbReference type="PROSITE" id="PS51059"/>
    </source>
</evidence>
<dbReference type="AlphaFoldDB" id="V4C0Z7"/>
<dbReference type="STRING" id="225164.V4C0Z7"/>
<dbReference type="OrthoDB" id="5987649at2759"/>
<evidence type="ECO:0000313" key="9">
    <source>
        <dbReference type="EMBL" id="ESO95134.1"/>
    </source>
</evidence>
<protein>
    <recommendedName>
        <fullName evidence="6">Poly [ADP-ribose] polymerase</fullName>
        <shortName evidence="6">PARP</shortName>
        <ecNumber evidence="6">2.4.2.-</ecNumber>
    </recommendedName>
</protein>
<comment type="subcellular location">
    <subcellularLocation>
        <location evidence="1">Nucleus</location>
    </subcellularLocation>
</comment>
<gene>
    <name evidence="9" type="ORF">LOTGIDRAFT_117519</name>
</gene>
<evidence type="ECO:0000313" key="10">
    <source>
        <dbReference type="Proteomes" id="UP000030746"/>
    </source>
</evidence>
<dbReference type="GeneID" id="20231507"/>
<dbReference type="GO" id="GO:0003714">
    <property type="term" value="F:transcription corepressor activity"/>
    <property type="evidence" value="ECO:0007669"/>
    <property type="project" value="TreeGrafter"/>
</dbReference>
<dbReference type="InterPro" id="IPR052056">
    <property type="entry name" value="Mono-ARTD/PARP"/>
</dbReference>
<dbReference type="Pfam" id="PF00644">
    <property type="entry name" value="PARP"/>
    <property type="match status" value="1"/>
</dbReference>
<sequence length="328" mass="37097">KILSYEESHSVVVKIDERLFTIVIRGLMADINEVSSRINSILRNALTKEHEAKYSAVLKDVIQWSWLDNGKRKEYPKFANTKIEGAYVSKDSDFKLKYSNQKLTFDFDNMEVIDEHGKTNPLLRQDKIKATGLPTTWTITNDTNLNIIKLQAGSPEYKQVESNFNATLGGPAIPIIERIENSSVYQQYMAKKKHMELELKNTSATVEKPVLWHGTDQQAVHNINNYGFNRSYCGKNATAYGQGVYFAVSSSYSVGYAKGVQGQRQMYQCKVLVGEYTKGNSSYRVPPAKQGLSSVSSVYESLVDNVSNPSMFVIFHDTQAYPEYLITF</sequence>
<feature type="non-terminal residue" evidence="9">
    <location>
        <position position="1"/>
    </location>
</feature>
<dbReference type="SUPFAM" id="SSF56399">
    <property type="entry name" value="ADP-ribosylation"/>
    <property type="match status" value="1"/>
</dbReference>
<dbReference type="Proteomes" id="UP000030746">
    <property type="component" value="Unassembled WGS sequence"/>
</dbReference>
<dbReference type="PANTHER" id="PTHR14453">
    <property type="entry name" value="PARP/ZINC FINGER CCCH TYPE DOMAIN CONTAINING PROTEIN"/>
    <property type="match status" value="1"/>
</dbReference>
<dbReference type="FunFam" id="3.90.228.10:FF:000008">
    <property type="entry name" value="Poly [ADP-ribose] polymerase"/>
    <property type="match status" value="1"/>
</dbReference>
<dbReference type="PANTHER" id="PTHR14453:SF67">
    <property type="entry name" value="POLY [ADP-RIBOSE] POLYMERASE"/>
    <property type="match status" value="1"/>
</dbReference>
<dbReference type="SUPFAM" id="SSF117839">
    <property type="entry name" value="WWE domain"/>
    <property type="match status" value="1"/>
</dbReference>
<accession>V4C0Z7</accession>
<dbReference type="CDD" id="cd01439">
    <property type="entry name" value="TCCD_inducible_PARP_like"/>
    <property type="match status" value="1"/>
</dbReference>
<dbReference type="OMA" id="WQYEDNN"/>
<dbReference type="GO" id="GO:0005737">
    <property type="term" value="C:cytoplasm"/>
    <property type="evidence" value="ECO:0007669"/>
    <property type="project" value="TreeGrafter"/>
</dbReference>
<dbReference type="InterPro" id="IPR004170">
    <property type="entry name" value="WWE_dom"/>
</dbReference>
<evidence type="ECO:0000256" key="5">
    <source>
        <dbReference type="ARBA" id="ARBA00023242"/>
    </source>
</evidence>
<dbReference type="Gene3D" id="3.90.228.10">
    <property type="match status" value="1"/>
</dbReference>
<feature type="domain" description="WWE" evidence="7">
    <location>
        <begin position="49"/>
        <end position="125"/>
    </location>
</feature>
<reference evidence="9 10" key="1">
    <citation type="journal article" date="2013" name="Nature">
        <title>Insights into bilaterian evolution from three spiralian genomes.</title>
        <authorList>
            <person name="Simakov O."/>
            <person name="Marletaz F."/>
            <person name="Cho S.J."/>
            <person name="Edsinger-Gonzales E."/>
            <person name="Havlak P."/>
            <person name="Hellsten U."/>
            <person name="Kuo D.H."/>
            <person name="Larsson T."/>
            <person name="Lv J."/>
            <person name="Arendt D."/>
            <person name="Savage R."/>
            <person name="Osoegawa K."/>
            <person name="de Jong P."/>
            <person name="Grimwood J."/>
            <person name="Chapman J.A."/>
            <person name="Shapiro H."/>
            <person name="Aerts A."/>
            <person name="Otillar R.P."/>
            <person name="Terry A.Y."/>
            <person name="Boore J.L."/>
            <person name="Grigoriev I.V."/>
            <person name="Lindberg D.R."/>
            <person name="Seaver E.C."/>
            <person name="Weisblat D.A."/>
            <person name="Putnam N.H."/>
            <person name="Rokhsar D.S."/>
        </authorList>
    </citation>
    <scope>NUCLEOTIDE SEQUENCE [LARGE SCALE GENOMIC DNA]</scope>
</reference>
<dbReference type="HOGENOM" id="CLU_014825_1_0_1"/>
<dbReference type="EC" id="2.4.2.-" evidence="6"/>
<evidence type="ECO:0000256" key="3">
    <source>
        <dbReference type="ARBA" id="ARBA00022679"/>
    </source>
</evidence>
<feature type="domain" description="PARP catalytic" evidence="8">
    <location>
        <begin position="133"/>
        <end position="328"/>
    </location>
</feature>
<dbReference type="PROSITE" id="PS51059">
    <property type="entry name" value="PARP_CATALYTIC"/>
    <property type="match status" value="1"/>
</dbReference>
<organism evidence="9 10">
    <name type="scientific">Lottia gigantea</name>
    <name type="common">Giant owl limpet</name>
    <dbReference type="NCBI Taxonomy" id="225164"/>
    <lineage>
        <taxon>Eukaryota</taxon>
        <taxon>Metazoa</taxon>
        <taxon>Spiralia</taxon>
        <taxon>Lophotrochozoa</taxon>
        <taxon>Mollusca</taxon>
        <taxon>Gastropoda</taxon>
        <taxon>Patellogastropoda</taxon>
        <taxon>Lottioidea</taxon>
        <taxon>Lottiidae</taxon>
        <taxon>Lottia</taxon>
    </lineage>
</organism>
<name>V4C0Z7_LOTGI</name>
<evidence type="ECO:0000259" key="7">
    <source>
        <dbReference type="PROSITE" id="PS50918"/>
    </source>
</evidence>
<keyword evidence="5" id="KW-0539">Nucleus</keyword>